<dbReference type="GO" id="GO:0004843">
    <property type="term" value="F:cysteine-type deubiquitinase activity"/>
    <property type="evidence" value="ECO:0007669"/>
    <property type="project" value="UniProtKB-EC"/>
</dbReference>
<comment type="similarity">
    <text evidence="6">Belongs to the peptidase C19 family.</text>
</comment>
<evidence type="ECO:0000256" key="2">
    <source>
        <dbReference type="ARBA" id="ARBA00022670"/>
    </source>
</evidence>
<keyword evidence="4 6" id="KW-0378">Hydrolase</keyword>
<dbReference type="PANTHER" id="PTHR43982:SF1">
    <property type="entry name" value="UBIQUITIN CARBOXYL-TERMINAL HYDROLASE 14"/>
    <property type="match status" value="1"/>
</dbReference>
<dbReference type="Proteomes" id="UP001281761">
    <property type="component" value="Unassembled WGS sequence"/>
</dbReference>
<evidence type="ECO:0000313" key="9">
    <source>
        <dbReference type="Proteomes" id="UP001281761"/>
    </source>
</evidence>
<comment type="caution">
    <text evidence="8">The sequence shown here is derived from an EMBL/GenBank/DDBJ whole genome shotgun (WGS) entry which is preliminary data.</text>
</comment>
<evidence type="ECO:0000256" key="4">
    <source>
        <dbReference type="ARBA" id="ARBA00022801"/>
    </source>
</evidence>
<dbReference type="Gene3D" id="3.10.20.90">
    <property type="entry name" value="Phosphatidylinositol 3-kinase Catalytic Subunit, Chain A, domain 1"/>
    <property type="match status" value="1"/>
</dbReference>
<keyword evidence="3 6" id="KW-0833">Ubl conjugation pathway</keyword>
<dbReference type="EC" id="3.4.19.12" evidence="6"/>
<organism evidence="8 9">
    <name type="scientific">Blattamonas nauphoetae</name>
    <dbReference type="NCBI Taxonomy" id="2049346"/>
    <lineage>
        <taxon>Eukaryota</taxon>
        <taxon>Metamonada</taxon>
        <taxon>Preaxostyla</taxon>
        <taxon>Oxymonadida</taxon>
        <taxon>Blattamonas</taxon>
    </lineage>
</organism>
<dbReference type="InterPro" id="IPR044635">
    <property type="entry name" value="UBP14-like"/>
</dbReference>
<dbReference type="EMBL" id="JARBJD010000007">
    <property type="protein sequence ID" value="KAK2963190.1"/>
    <property type="molecule type" value="Genomic_DNA"/>
</dbReference>
<keyword evidence="9" id="KW-1185">Reference proteome</keyword>
<gene>
    <name evidence="8" type="ORF">BLNAU_1723</name>
</gene>
<protein>
    <recommendedName>
        <fullName evidence="6">Ubiquitin carboxyl-terminal hydrolase</fullName>
        <ecNumber evidence="6">3.4.19.12</ecNumber>
    </recommendedName>
</protein>
<evidence type="ECO:0000256" key="3">
    <source>
        <dbReference type="ARBA" id="ARBA00022786"/>
    </source>
</evidence>
<accession>A0ABQ9YHF6</accession>
<evidence type="ECO:0000256" key="5">
    <source>
        <dbReference type="ARBA" id="ARBA00022807"/>
    </source>
</evidence>
<keyword evidence="5 6" id="KW-0788">Thiol protease</keyword>
<evidence type="ECO:0000259" key="7">
    <source>
        <dbReference type="PROSITE" id="PS50235"/>
    </source>
</evidence>
<dbReference type="InterPro" id="IPR001394">
    <property type="entry name" value="Peptidase_C19_UCH"/>
</dbReference>
<name>A0ABQ9YHF6_9EUKA</name>
<comment type="catalytic activity">
    <reaction evidence="1 6">
        <text>Thiol-dependent hydrolysis of ester, thioester, amide, peptide and isopeptide bonds formed by the C-terminal Gly of ubiquitin (a 76-residue protein attached to proteins as an intracellular targeting signal).</text>
        <dbReference type="EC" id="3.4.19.12"/>
    </reaction>
</comment>
<sequence>MSLTNVPVDRMTVTFRSKKIEDDTDLAALGITENSPIVLIGSSLPVVHAPTEQVVFLEDLTELEKKKAGLEIVPAGLQNLGNTCYFNAVIQSLKAIPELSGALKKHSESHPETPTALSNVIFQTFQSLQNSTSFIVPAPLLSTFLTAHAQFAQRTPQGQPMQQDAEECFTELITDLKSVEILPIAEQDMITRSAFPPSNIVEQLFQGKFEHRMTNQELTEGQVEPQTVSAETFLELECVIENETHYMNEGISLALTGQLSKYSDVLGRDCLYKTEKKIAVLPPILVVHFKRFYWKKKEALAHWDSHRVKIGKNVNFPFFFDSFEFCTDSVQKELIPVRDQKKEERDQMANAAKLELEKKLDETPSEMLKDKEEDLEKSKPTEWFVERAPKRPSTGYYELFAIVAHQGRSADGGHYIAYIKKRKNLWYEMNDANTYPRTDEDIKKLSGQADRPCAYLTFYRACEQIEIE</sequence>
<dbReference type="InterPro" id="IPR038765">
    <property type="entry name" value="Papain-like_cys_pep_sf"/>
</dbReference>
<feature type="domain" description="USP" evidence="7">
    <location>
        <begin position="75"/>
        <end position="462"/>
    </location>
</feature>
<dbReference type="Pfam" id="PF00443">
    <property type="entry name" value="UCH"/>
    <property type="match status" value="1"/>
</dbReference>
<dbReference type="SUPFAM" id="SSF54001">
    <property type="entry name" value="Cysteine proteinases"/>
    <property type="match status" value="1"/>
</dbReference>
<dbReference type="PROSITE" id="PS00973">
    <property type="entry name" value="USP_2"/>
    <property type="match status" value="1"/>
</dbReference>
<proteinExistence type="inferred from homology"/>
<dbReference type="PANTHER" id="PTHR43982">
    <property type="entry name" value="UBIQUITIN CARBOXYL-TERMINAL HYDROLASE"/>
    <property type="match status" value="1"/>
</dbReference>
<dbReference type="PROSITE" id="PS50235">
    <property type="entry name" value="USP_3"/>
    <property type="match status" value="1"/>
</dbReference>
<evidence type="ECO:0000256" key="1">
    <source>
        <dbReference type="ARBA" id="ARBA00000707"/>
    </source>
</evidence>
<keyword evidence="2 6" id="KW-0645">Protease</keyword>
<dbReference type="PROSITE" id="PS00972">
    <property type="entry name" value="USP_1"/>
    <property type="match status" value="1"/>
</dbReference>
<evidence type="ECO:0000313" key="8">
    <source>
        <dbReference type="EMBL" id="KAK2963190.1"/>
    </source>
</evidence>
<dbReference type="SUPFAM" id="SSF54236">
    <property type="entry name" value="Ubiquitin-like"/>
    <property type="match status" value="1"/>
</dbReference>
<dbReference type="InterPro" id="IPR029071">
    <property type="entry name" value="Ubiquitin-like_domsf"/>
</dbReference>
<dbReference type="InterPro" id="IPR018200">
    <property type="entry name" value="USP_CS"/>
</dbReference>
<dbReference type="InterPro" id="IPR028889">
    <property type="entry name" value="USP"/>
</dbReference>
<evidence type="ECO:0000256" key="6">
    <source>
        <dbReference type="RuleBase" id="RU366025"/>
    </source>
</evidence>
<dbReference type="Gene3D" id="3.90.70.10">
    <property type="entry name" value="Cysteine proteinases"/>
    <property type="match status" value="1"/>
</dbReference>
<reference evidence="8 9" key="1">
    <citation type="journal article" date="2022" name="bioRxiv">
        <title>Genomics of Preaxostyla Flagellates Illuminates Evolutionary Transitions and the Path Towards Mitochondrial Loss.</title>
        <authorList>
            <person name="Novak L.V.F."/>
            <person name="Treitli S.C."/>
            <person name="Pyrih J."/>
            <person name="Halakuc P."/>
            <person name="Pipaliya S.V."/>
            <person name="Vacek V."/>
            <person name="Brzon O."/>
            <person name="Soukal P."/>
            <person name="Eme L."/>
            <person name="Dacks J.B."/>
            <person name="Karnkowska A."/>
            <person name="Elias M."/>
            <person name="Hampl V."/>
        </authorList>
    </citation>
    <scope>NUCLEOTIDE SEQUENCE [LARGE SCALE GENOMIC DNA]</scope>
    <source>
        <strain evidence="8">NAU3</strain>
        <tissue evidence="8">Gut</tissue>
    </source>
</reference>